<organism evidence="1 2">
    <name type="scientific">Anaerolinea thermophila</name>
    <dbReference type="NCBI Taxonomy" id="167964"/>
    <lineage>
        <taxon>Bacteria</taxon>
        <taxon>Bacillati</taxon>
        <taxon>Chloroflexota</taxon>
        <taxon>Anaerolineae</taxon>
        <taxon>Anaerolineales</taxon>
        <taxon>Anaerolineaceae</taxon>
        <taxon>Anaerolinea</taxon>
    </lineage>
</organism>
<protein>
    <recommendedName>
        <fullName evidence="3">Aminopeptidase P family protein</fullName>
    </recommendedName>
</protein>
<dbReference type="EMBL" id="LGFU01000136">
    <property type="protein sequence ID" value="KUK45837.1"/>
    <property type="molecule type" value="Genomic_DNA"/>
</dbReference>
<feature type="non-terminal residue" evidence="1">
    <location>
        <position position="33"/>
    </location>
</feature>
<comment type="caution">
    <text evidence="1">The sequence shown here is derived from an EMBL/GenBank/DDBJ whole genome shotgun (WGS) entry which is preliminary data.</text>
</comment>
<sequence length="33" mass="3785">MKSDIDRYLKENNADALWVTGAAQHNPTMVYMT</sequence>
<evidence type="ECO:0000313" key="1">
    <source>
        <dbReference type="EMBL" id="KUK45837.1"/>
    </source>
</evidence>
<accession>A0A117LGG1</accession>
<evidence type="ECO:0000313" key="2">
    <source>
        <dbReference type="Proteomes" id="UP000064249"/>
    </source>
</evidence>
<reference evidence="1 2" key="1">
    <citation type="journal article" date="2015" name="MBio">
        <title>Genome-Resolved Metagenomic Analysis Reveals Roles for Candidate Phyla and Other Microbial Community Members in Biogeochemical Transformations in Oil Reservoirs.</title>
        <authorList>
            <person name="Hu P."/>
            <person name="Tom L."/>
            <person name="Singh A."/>
            <person name="Thomas B.C."/>
            <person name="Baker B.J."/>
            <person name="Piceno Y.M."/>
            <person name="Andersen G.L."/>
            <person name="Banfield J.F."/>
        </authorList>
    </citation>
    <scope>NUCLEOTIDE SEQUENCE [LARGE SCALE GENOMIC DNA]</scope>
    <source>
        <strain evidence="1">46_16</strain>
    </source>
</reference>
<proteinExistence type="predicted"/>
<dbReference type="Proteomes" id="UP000064249">
    <property type="component" value="Unassembled WGS sequence"/>
</dbReference>
<dbReference type="AlphaFoldDB" id="A0A117LGG1"/>
<gene>
    <name evidence="1" type="ORF">XD73_1286</name>
</gene>
<evidence type="ECO:0008006" key="3">
    <source>
        <dbReference type="Google" id="ProtNLM"/>
    </source>
</evidence>
<name>A0A117LGG1_9CHLR</name>